<dbReference type="PANTHER" id="PTHR33048:SF96">
    <property type="entry name" value="INTEGRAL MEMBRANE PROTEIN"/>
    <property type="match status" value="1"/>
</dbReference>
<feature type="transmembrane region" description="Helical" evidence="7">
    <location>
        <begin position="201"/>
        <end position="221"/>
    </location>
</feature>
<feature type="compositionally biased region" description="Polar residues" evidence="6">
    <location>
        <begin position="243"/>
        <end position="252"/>
    </location>
</feature>
<dbReference type="OrthoDB" id="3923077at2759"/>
<dbReference type="InterPro" id="IPR052337">
    <property type="entry name" value="SAT4-like"/>
</dbReference>
<evidence type="ECO:0000256" key="7">
    <source>
        <dbReference type="SAM" id="Phobius"/>
    </source>
</evidence>
<dbReference type="EMBL" id="MU006219">
    <property type="protein sequence ID" value="KAF2830844.1"/>
    <property type="molecule type" value="Genomic_DNA"/>
</dbReference>
<sequence>MDGRSNEVLAVAAFFFVFTWLTVGLRCYVRGIMIKNWGIDDYYMFWYLCELLYVIANCLLKIAIGYFYLRVAMQRWHIWTIRLLMMGTVLFGLIYFFLVMLQCLPINVFWNHHPASDKCLPKGPTLGITYALAVVNAIADWAFGTLPFFIIWNLDMKLKTKLLVGGILAFAAIGSTGTVVRMFYVHTLMDGPDFLYATTDIAIWSTVEPGIGIAAGSIACLRPLFRIWLWRIGLADPPRDQRSPTYYHSNSGQKRKDRRGYRRSLSPSDLEPTERHHTEVLGTRNELDILADDPLPNNTTEPELKLAPTEHNPQAPKDEHEVELPPRLDLRDSFRNSFARGTLLSLGKYRSPT</sequence>
<feature type="transmembrane region" description="Helical" evidence="7">
    <location>
        <begin position="7"/>
        <end position="25"/>
    </location>
</feature>
<feature type="domain" description="Rhodopsin" evidence="8">
    <location>
        <begin position="31"/>
        <end position="226"/>
    </location>
</feature>
<keyword evidence="3 7" id="KW-1133">Transmembrane helix</keyword>
<feature type="compositionally biased region" description="Basic residues" evidence="6">
    <location>
        <begin position="253"/>
        <end position="262"/>
    </location>
</feature>
<keyword evidence="10" id="KW-1185">Reference proteome</keyword>
<keyword evidence="4 7" id="KW-0472">Membrane</keyword>
<comment type="similarity">
    <text evidence="5">Belongs to the SAT4 family.</text>
</comment>
<proteinExistence type="inferred from homology"/>
<comment type="subcellular location">
    <subcellularLocation>
        <location evidence="1">Membrane</location>
        <topology evidence="1">Multi-pass membrane protein</topology>
    </subcellularLocation>
</comment>
<dbReference type="Pfam" id="PF20684">
    <property type="entry name" value="Fung_rhodopsin"/>
    <property type="match status" value="1"/>
</dbReference>
<feature type="region of interest" description="Disordered" evidence="6">
    <location>
        <begin position="241"/>
        <end position="328"/>
    </location>
</feature>
<keyword evidence="2 7" id="KW-0812">Transmembrane</keyword>
<dbReference type="GO" id="GO:0016020">
    <property type="term" value="C:membrane"/>
    <property type="evidence" value="ECO:0007669"/>
    <property type="project" value="UniProtKB-SubCell"/>
</dbReference>
<dbReference type="InterPro" id="IPR049326">
    <property type="entry name" value="Rhodopsin_dom_fungi"/>
</dbReference>
<organism evidence="9 10">
    <name type="scientific">Ophiobolus disseminans</name>
    <dbReference type="NCBI Taxonomy" id="1469910"/>
    <lineage>
        <taxon>Eukaryota</taxon>
        <taxon>Fungi</taxon>
        <taxon>Dikarya</taxon>
        <taxon>Ascomycota</taxon>
        <taxon>Pezizomycotina</taxon>
        <taxon>Dothideomycetes</taxon>
        <taxon>Pleosporomycetidae</taxon>
        <taxon>Pleosporales</taxon>
        <taxon>Pleosporineae</taxon>
        <taxon>Phaeosphaeriaceae</taxon>
        <taxon>Ophiobolus</taxon>
    </lineage>
</organism>
<evidence type="ECO:0000256" key="3">
    <source>
        <dbReference type="ARBA" id="ARBA00022989"/>
    </source>
</evidence>
<reference evidence="9" key="1">
    <citation type="journal article" date="2020" name="Stud. Mycol.">
        <title>101 Dothideomycetes genomes: a test case for predicting lifestyles and emergence of pathogens.</title>
        <authorList>
            <person name="Haridas S."/>
            <person name="Albert R."/>
            <person name="Binder M."/>
            <person name="Bloem J."/>
            <person name="Labutti K."/>
            <person name="Salamov A."/>
            <person name="Andreopoulos B."/>
            <person name="Baker S."/>
            <person name="Barry K."/>
            <person name="Bills G."/>
            <person name="Bluhm B."/>
            <person name="Cannon C."/>
            <person name="Castanera R."/>
            <person name="Culley D."/>
            <person name="Daum C."/>
            <person name="Ezra D."/>
            <person name="Gonzalez J."/>
            <person name="Henrissat B."/>
            <person name="Kuo A."/>
            <person name="Liang C."/>
            <person name="Lipzen A."/>
            <person name="Lutzoni F."/>
            <person name="Magnuson J."/>
            <person name="Mondo S."/>
            <person name="Nolan M."/>
            <person name="Ohm R."/>
            <person name="Pangilinan J."/>
            <person name="Park H.-J."/>
            <person name="Ramirez L."/>
            <person name="Alfaro M."/>
            <person name="Sun H."/>
            <person name="Tritt A."/>
            <person name="Yoshinaga Y."/>
            <person name="Zwiers L.-H."/>
            <person name="Turgeon B."/>
            <person name="Goodwin S."/>
            <person name="Spatafora J."/>
            <person name="Crous P."/>
            <person name="Grigoriev I."/>
        </authorList>
    </citation>
    <scope>NUCLEOTIDE SEQUENCE</scope>
    <source>
        <strain evidence="9">CBS 113818</strain>
    </source>
</reference>
<dbReference type="AlphaFoldDB" id="A0A6A7AD96"/>
<feature type="transmembrane region" description="Helical" evidence="7">
    <location>
        <begin position="128"/>
        <end position="150"/>
    </location>
</feature>
<evidence type="ECO:0000313" key="9">
    <source>
        <dbReference type="EMBL" id="KAF2830844.1"/>
    </source>
</evidence>
<evidence type="ECO:0000256" key="5">
    <source>
        <dbReference type="ARBA" id="ARBA00038359"/>
    </source>
</evidence>
<feature type="transmembrane region" description="Helical" evidence="7">
    <location>
        <begin position="81"/>
        <end position="108"/>
    </location>
</feature>
<feature type="transmembrane region" description="Helical" evidence="7">
    <location>
        <begin position="45"/>
        <end position="69"/>
    </location>
</feature>
<dbReference type="PANTHER" id="PTHR33048">
    <property type="entry name" value="PTH11-LIKE INTEGRAL MEMBRANE PROTEIN (AFU_ORTHOLOGUE AFUA_5G11245)"/>
    <property type="match status" value="1"/>
</dbReference>
<evidence type="ECO:0000313" key="10">
    <source>
        <dbReference type="Proteomes" id="UP000799424"/>
    </source>
</evidence>
<feature type="transmembrane region" description="Helical" evidence="7">
    <location>
        <begin position="162"/>
        <end position="181"/>
    </location>
</feature>
<gene>
    <name evidence="9" type="ORF">CC86DRAFT_434790</name>
</gene>
<dbReference type="Proteomes" id="UP000799424">
    <property type="component" value="Unassembled WGS sequence"/>
</dbReference>
<evidence type="ECO:0000256" key="4">
    <source>
        <dbReference type="ARBA" id="ARBA00023136"/>
    </source>
</evidence>
<feature type="compositionally biased region" description="Basic and acidic residues" evidence="6">
    <location>
        <begin position="316"/>
        <end position="328"/>
    </location>
</feature>
<protein>
    <recommendedName>
        <fullName evidence="8">Rhodopsin domain-containing protein</fullName>
    </recommendedName>
</protein>
<evidence type="ECO:0000259" key="8">
    <source>
        <dbReference type="Pfam" id="PF20684"/>
    </source>
</evidence>
<accession>A0A6A7AD96</accession>
<evidence type="ECO:0000256" key="6">
    <source>
        <dbReference type="SAM" id="MobiDB-lite"/>
    </source>
</evidence>
<evidence type="ECO:0000256" key="1">
    <source>
        <dbReference type="ARBA" id="ARBA00004141"/>
    </source>
</evidence>
<name>A0A6A7AD96_9PLEO</name>
<evidence type="ECO:0000256" key="2">
    <source>
        <dbReference type="ARBA" id="ARBA00022692"/>
    </source>
</evidence>